<dbReference type="KEGG" id="vg:5142452"/>
<dbReference type="OrthoDB" id="7292at10239"/>
<reference evidence="1 2" key="1">
    <citation type="journal article" date="2006" name="Virology">
        <title>His1 and His2 are distantly related, spindle-shaped haloviruses belonging to the novel virus group, Salterprovirus.</title>
        <authorList>
            <person name="Bath C."/>
            <person name="Cukalac T."/>
            <person name="Porter K."/>
            <person name="Dyall-Smith M.L."/>
        </authorList>
    </citation>
    <scope>NUCLEOTIDE SEQUENCE</scope>
</reference>
<sequence>MKIAHVFTGSCVESEVLSEYGEVYAFGIEPRKHDCMQNVKEYIQCDLRNGLPTDIVFDFMLLHPPCKKFSKANNTNPKEYENLIPTAKEIAENHAKNYAIENVRNSPIGFSPDLRLSGDMFDIPLKYERVFWTNYDIEQPEIANQNAYENTVTQINKQQALSIKSYSNDYHVHSIVRNSLPSAYVHYLMEPLRNRFETIQH</sequence>
<organismHost>
    <name type="scientific">Haloarcula hispanica</name>
    <dbReference type="NCBI Taxonomy" id="51589"/>
</organismHost>
<keyword evidence="2" id="KW-1185">Reference proteome</keyword>
<evidence type="ECO:0000313" key="1">
    <source>
        <dbReference type="EMBL" id="AAQ13767.1"/>
    </source>
</evidence>
<dbReference type="EMBL" id="AF191797">
    <property type="protein sequence ID" value="AAQ13767.1"/>
    <property type="molecule type" value="Genomic_DNA"/>
</dbReference>
<organism evidence="1 2">
    <name type="scientific">His 2 virus</name>
    <name type="common">His2V</name>
    <name type="synonym">Haloarcula hispanica virus 2</name>
    <dbReference type="NCBI Taxonomy" id="128710"/>
    <lineage>
        <taxon>Viruses</taxon>
        <taxon>Monodnaviria</taxon>
        <taxon>Trapavirae</taxon>
        <taxon>Saleviricota</taxon>
        <taxon>Huolimaviricetes</taxon>
        <taxon>Haloruvirales</taxon>
        <taxon>Pleolipoviridae</taxon>
        <taxon>Gammapleolipovirus</taxon>
        <taxon>Gammapleolipovirus australiense</taxon>
        <taxon>Gammapleolipovirus His2</taxon>
    </lineage>
</organism>
<dbReference type="RefSeq" id="YP_529637.1">
    <property type="nucleotide sequence ID" value="NC_007918.1"/>
</dbReference>
<evidence type="ECO:0000313" key="2">
    <source>
        <dbReference type="Proteomes" id="UP000002259"/>
    </source>
</evidence>
<dbReference type="InterPro" id="IPR029063">
    <property type="entry name" value="SAM-dependent_MTases_sf"/>
</dbReference>
<accession>Q25BF3</accession>
<dbReference type="Proteomes" id="UP000002259">
    <property type="component" value="Segment"/>
</dbReference>
<name>Q25BF3_HIS2V</name>
<proteinExistence type="predicted"/>
<dbReference type="Gene3D" id="3.40.50.150">
    <property type="entry name" value="Vaccinia Virus protein VP39"/>
    <property type="match status" value="1"/>
</dbReference>
<dbReference type="GeneID" id="5142452"/>
<protein>
    <submittedName>
        <fullName evidence="1">Uncharacterized protein</fullName>
    </submittedName>
</protein>